<name>A0AAN8NZ72_POLSC</name>
<evidence type="ECO:0000313" key="2">
    <source>
        <dbReference type="Proteomes" id="UP001372834"/>
    </source>
</evidence>
<evidence type="ECO:0000313" key="1">
    <source>
        <dbReference type="EMBL" id="KAK6628924.1"/>
    </source>
</evidence>
<dbReference type="AlphaFoldDB" id="A0AAN8NZ72"/>
<comment type="caution">
    <text evidence="1">The sequence shown here is derived from an EMBL/GenBank/DDBJ whole genome shotgun (WGS) entry which is preliminary data.</text>
</comment>
<dbReference type="EMBL" id="JAWJWE010000036">
    <property type="protein sequence ID" value="KAK6628924.1"/>
    <property type="molecule type" value="Genomic_DNA"/>
</dbReference>
<sequence>MCSERNGAEKCDPLEFENDWDIALQQLKYDIDLTEKQILLSEHARLMDNRNFTVNTFDDWISFLHMPHLHKHYTSPKYYIKNSALSPKEPLRL</sequence>
<accession>A0AAN8NZ72</accession>
<dbReference type="Proteomes" id="UP001372834">
    <property type="component" value="Unassembled WGS sequence"/>
</dbReference>
<reference evidence="1 2" key="1">
    <citation type="submission" date="2023-10" db="EMBL/GenBank/DDBJ databases">
        <title>Genomes of two closely related lineages of the louse Polyplax serrata with different host specificities.</title>
        <authorList>
            <person name="Martinu J."/>
            <person name="Tarabai H."/>
            <person name="Stefka J."/>
            <person name="Hypsa V."/>
        </authorList>
    </citation>
    <scope>NUCLEOTIDE SEQUENCE [LARGE SCALE GENOMIC DNA]</scope>
    <source>
        <strain evidence="1">HR10_N</strain>
    </source>
</reference>
<gene>
    <name evidence="1" type="ORF">RUM43_002741</name>
</gene>
<proteinExistence type="predicted"/>
<organism evidence="1 2">
    <name type="scientific">Polyplax serrata</name>
    <name type="common">Common mouse louse</name>
    <dbReference type="NCBI Taxonomy" id="468196"/>
    <lineage>
        <taxon>Eukaryota</taxon>
        <taxon>Metazoa</taxon>
        <taxon>Ecdysozoa</taxon>
        <taxon>Arthropoda</taxon>
        <taxon>Hexapoda</taxon>
        <taxon>Insecta</taxon>
        <taxon>Pterygota</taxon>
        <taxon>Neoptera</taxon>
        <taxon>Paraneoptera</taxon>
        <taxon>Psocodea</taxon>
        <taxon>Troctomorpha</taxon>
        <taxon>Phthiraptera</taxon>
        <taxon>Anoplura</taxon>
        <taxon>Polyplacidae</taxon>
        <taxon>Polyplax</taxon>
    </lineage>
</organism>
<protein>
    <submittedName>
        <fullName evidence="1">Uncharacterized protein</fullName>
    </submittedName>
</protein>